<protein>
    <recommendedName>
        <fullName evidence="9">FAD/NAD(P)-binding domain-containing protein</fullName>
    </recommendedName>
</protein>
<comment type="caution">
    <text evidence="7">The sequence shown here is derived from an EMBL/GenBank/DDBJ whole genome shotgun (WGS) entry which is preliminary data.</text>
</comment>
<dbReference type="AlphaFoldDB" id="A0A8K0VY29"/>
<evidence type="ECO:0000313" key="7">
    <source>
        <dbReference type="EMBL" id="KAH7087402.1"/>
    </source>
</evidence>
<sequence>MLLVFCLKAIWSLFLYVARSILLLLCLVAAQARSRIFFRSGLESSTTASRADKVTHTSAANIKALHLSRCPSSMRPEYDVVVIGSGYGGGVAASRFARAGKTVCVLERGPEIWPGEYPRTFKDALRKCRVSGTLAGITLDVGASDALYNTLKGRGQDICSGSGLGGTSLVNGGVFLRPDERVLQKQEWPEQIRTTSDALNPYFATAERMFQPEPFPSTRQAPVKLAALREQAQKLGLIRAFYYPPLTTFFHSGTNAAGVHVQENQGCGSECTGNNDGSKNSVLVTYIADAWARGAEIFCGTTVRSVQPGKTGEGYSVHFQHTGERGQSTMAWVKARDLVVLGAGALGTTEILLRSQREGLSTSPLLGQRLSGNGDMLAFAYNCAVDLNSIASEPIDSVPAARCGPTITGCIDLRGASYAKAVNDGFIIQDGSIPEALAPIAQALLESRGDDVTTTTHRRLRGLLAKATGWILGPFSKRGSVRRTSVFLVMSHDDDQGTIALDNDKISVRWTGPSNKQRHTKIDTVLRAMTEGLGGILVKAPRITVHPLGGAVMSYDSCGLGGAVNHIGQLFAGVGSETHRGIVCMDASVIPTSLGVNPCATITALAERACDLVIQDRGWIVDQFSDAKTDSCDNPTYSLLTQELRGPNEVLQSKCEGVRFSEIMEGYVHMGTETMDHMAAVRLAKANSCAAHLDVKIDALRMMDGSYCGNPTGTLMCGALSSSALLITEGEVKFFVPDPTVADRTRLVYKFSLLSIEGKTYKFHGLKKLDSAATLSIAKTWSATTSLYTTITASDGYLVARGILRIQPVSLLRTILSMRARTETSCLQSVQAQLRYMSFFAKNIAAYTFSPFRPLQYPKMTIDDAEYLRKPLPSTIRVTADDGVTFSMKIWRPPAGIPEQQMPIVLIPGAAVDDQIFSLPTLPTNTIDYFIALGYRCYVPVLRFGSGEVGRRGDTAYDARLDVKAAMKFVRKQEQGRQVYVVAHCLGSITMAIALLTGDVKAQWINGMTCSQVFTNLVLSKDNEIKAWSRLTKVYEILAGRWFSCHSSPSSPMIQYLLDQLLRFYPVGSRSEICNSIVCHRCNVPFGRCWNHANLNRATHTHLDQFFDGAHTNFVTHLSRMGVTGPKHVRTNLPAFEDLVIPENLRRLEGIKINFLSGSDNAVWRTKSTKDSYDLLRDTFPDGGYELTVVKDYGHLDCWMGKNAYRDVYPRVEHHLKFCQNAMERVETPFVRGVLARDKKQMIVTVQEISE</sequence>
<reference evidence="7" key="1">
    <citation type="journal article" date="2021" name="Nat. Commun.">
        <title>Genetic determinants of endophytism in the Arabidopsis root mycobiome.</title>
        <authorList>
            <person name="Mesny F."/>
            <person name="Miyauchi S."/>
            <person name="Thiergart T."/>
            <person name="Pickel B."/>
            <person name="Atanasova L."/>
            <person name="Karlsson M."/>
            <person name="Huettel B."/>
            <person name="Barry K.W."/>
            <person name="Haridas S."/>
            <person name="Chen C."/>
            <person name="Bauer D."/>
            <person name="Andreopoulos W."/>
            <person name="Pangilinan J."/>
            <person name="LaButti K."/>
            <person name="Riley R."/>
            <person name="Lipzen A."/>
            <person name="Clum A."/>
            <person name="Drula E."/>
            <person name="Henrissat B."/>
            <person name="Kohler A."/>
            <person name="Grigoriev I.V."/>
            <person name="Martin F.M."/>
            <person name="Hacquard S."/>
        </authorList>
    </citation>
    <scope>NUCLEOTIDE SEQUENCE</scope>
    <source>
        <strain evidence="7">MPI-SDFR-AT-0120</strain>
    </source>
</reference>
<name>A0A8K0VY29_9PLEO</name>
<keyword evidence="8" id="KW-1185">Reference proteome</keyword>
<dbReference type="EMBL" id="JAGMVJ010000009">
    <property type="protein sequence ID" value="KAH7087402.1"/>
    <property type="molecule type" value="Genomic_DNA"/>
</dbReference>
<dbReference type="PANTHER" id="PTHR47470:SF1">
    <property type="entry name" value="FAD-DEPENDENT OXIDOREDUCTASE 2 FAD BINDING DOMAIN-CONTAINING PROTEIN"/>
    <property type="match status" value="1"/>
</dbReference>
<evidence type="ECO:0000313" key="8">
    <source>
        <dbReference type="Proteomes" id="UP000813461"/>
    </source>
</evidence>
<proteinExistence type="predicted"/>
<evidence type="ECO:0000256" key="1">
    <source>
        <dbReference type="ARBA" id="ARBA00001974"/>
    </source>
</evidence>
<dbReference type="InterPro" id="IPR036188">
    <property type="entry name" value="FAD/NAD-bd_sf"/>
</dbReference>
<evidence type="ECO:0008006" key="9">
    <source>
        <dbReference type="Google" id="ProtNLM"/>
    </source>
</evidence>
<evidence type="ECO:0000256" key="4">
    <source>
        <dbReference type="ARBA" id="ARBA00023002"/>
    </source>
</evidence>
<keyword evidence="4" id="KW-0560">Oxidoreductase</keyword>
<dbReference type="InterPro" id="IPR029058">
    <property type="entry name" value="AB_hydrolase_fold"/>
</dbReference>
<comment type="cofactor">
    <cofactor evidence="1">
        <name>FAD</name>
        <dbReference type="ChEBI" id="CHEBI:57692"/>
    </cofactor>
</comment>
<keyword evidence="3" id="KW-0274">FAD</keyword>
<gene>
    <name evidence="7" type="ORF">FB567DRAFT_345267</name>
</gene>
<organism evidence="7 8">
    <name type="scientific">Paraphoma chrysanthemicola</name>
    <dbReference type="NCBI Taxonomy" id="798071"/>
    <lineage>
        <taxon>Eukaryota</taxon>
        <taxon>Fungi</taxon>
        <taxon>Dikarya</taxon>
        <taxon>Ascomycota</taxon>
        <taxon>Pezizomycotina</taxon>
        <taxon>Dothideomycetes</taxon>
        <taxon>Pleosporomycetidae</taxon>
        <taxon>Pleosporales</taxon>
        <taxon>Pleosporineae</taxon>
        <taxon>Phaeosphaeriaceae</taxon>
        <taxon>Paraphoma</taxon>
    </lineage>
</organism>
<dbReference type="InterPro" id="IPR003953">
    <property type="entry name" value="FAD-dep_OxRdtase_2_FAD-bd"/>
</dbReference>
<dbReference type="PANTHER" id="PTHR47470">
    <property type="entry name" value="CHOLESTEROL OXIDASE"/>
    <property type="match status" value="1"/>
</dbReference>
<dbReference type="GO" id="GO:0050660">
    <property type="term" value="F:flavin adenine dinucleotide binding"/>
    <property type="evidence" value="ECO:0007669"/>
    <property type="project" value="InterPro"/>
</dbReference>
<dbReference type="Gene3D" id="3.40.50.1820">
    <property type="entry name" value="alpha/beta hydrolase"/>
    <property type="match status" value="1"/>
</dbReference>
<evidence type="ECO:0000259" key="6">
    <source>
        <dbReference type="Pfam" id="PF00890"/>
    </source>
</evidence>
<feature type="domain" description="FAD-dependent oxidoreductase 2 FAD-binding" evidence="6">
    <location>
        <begin position="79"/>
        <end position="111"/>
    </location>
</feature>
<dbReference type="GO" id="GO:0016614">
    <property type="term" value="F:oxidoreductase activity, acting on CH-OH group of donors"/>
    <property type="evidence" value="ECO:0007669"/>
    <property type="project" value="InterPro"/>
</dbReference>
<dbReference type="Pfam" id="PF00732">
    <property type="entry name" value="GMC_oxred_N"/>
    <property type="match status" value="1"/>
</dbReference>
<evidence type="ECO:0000256" key="3">
    <source>
        <dbReference type="ARBA" id="ARBA00022827"/>
    </source>
</evidence>
<dbReference type="Gene3D" id="3.50.50.60">
    <property type="entry name" value="FAD/NAD(P)-binding domain"/>
    <property type="match status" value="3"/>
</dbReference>
<dbReference type="OrthoDB" id="9974421at2759"/>
<evidence type="ECO:0000256" key="2">
    <source>
        <dbReference type="ARBA" id="ARBA00022630"/>
    </source>
</evidence>
<evidence type="ECO:0000259" key="5">
    <source>
        <dbReference type="Pfam" id="PF00732"/>
    </source>
</evidence>
<dbReference type="InterPro" id="IPR052542">
    <property type="entry name" value="Cholesterol_Oxidase"/>
</dbReference>
<dbReference type="SUPFAM" id="SSF53474">
    <property type="entry name" value="alpha/beta-Hydrolases"/>
    <property type="match status" value="1"/>
</dbReference>
<keyword evidence="2" id="KW-0285">Flavoprotein</keyword>
<dbReference type="Proteomes" id="UP000813461">
    <property type="component" value="Unassembled WGS sequence"/>
</dbReference>
<feature type="domain" description="Glucose-methanol-choline oxidoreductase N-terminal" evidence="5">
    <location>
        <begin position="158"/>
        <end position="370"/>
    </location>
</feature>
<dbReference type="Pfam" id="PF00890">
    <property type="entry name" value="FAD_binding_2"/>
    <property type="match status" value="1"/>
</dbReference>
<dbReference type="InterPro" id="IPR000172">
    <property type="entry name" value="GMC_OxRdtase_N"/>
</dbReference>
<accession>A0A8K0VY29</accession>
<dbReference type="SUPFAM" id="SSF51905">
    <property type="entry name" value="FAD/NAD(P)-binding domain"/>
    <property type="match status" value="1"/>
</dbReference>